<dbReference type="AlphaFoldDB" id="A0AAD7WIM3"/>
<evidence type="ECO:0000313" key="3">
    <source>
        <dbReference type="Proteomes" id="UP001221898"/>
    </source>
</evidence>
<feature type="region of interest" description="Disordered" evidence="1">
    <location>
        <begin position="131"/>
        <end position="165"/>
    </location>
</feature>
<evidence type="ECO:0000313" key="2">
    <source>
        <dbReference type="EMBL" id="KAJ8398322.1"/>
    </source>
</evidence>
<name>A0AAD7WIM3_9TELE</name>
<accession>A0AAD7WIM3</accession>
<dbReference type="Proteomes" id="UP001221898">
    <property type="component" value="Unassembled WGS sequence"/>
</dbReference>
<evidence type="ECO:0000256" key="1">
    <source>
        <dbReference type="SAM" id="MobiDB-lite"/>
    </source>
</evidence>
<comment type="caution">
    <text evidence="2">The sequence shown here is derived from an EMBL/GenBank/DDBJ whole genome shotgun (WGS) entry which is preliminary data.</text>
</comment>
<organism evidence="2 3">
    <name type="scientific">Aldrovandia affinis</name>
    <dbReference type="NCBI Taxonomy" id="143900"/>
    <lineage>
        <taxon>Eukaryota</taxon>
        <taxon>Metazoa</taxon>
        <taxon>Chordata</taxon>
        <taxon>Craniata</taxon>
        <taxon>Vertebrata</taxon>
        <taxon>Euteleostomi</taxon>
        <taxon>Actinopterygii</taxon>
        <taxon>Neopterygii</taxon>
        <taxon>Teleostei</taxon>
        <taxon>Notacanthiformes</taxon>
        <taxon>Halosauridae</taxon>
        <taxon>Aldrovandia</taxon>
    </lineage>
</organism>
<dbReference type="EMBL" id="JAINUG010000091">
    <property type="protein sequence ID" value="KAJ8398322.1"/>
    <property type="molecule type" value="Genomic_DNA"/>
</dbReference>
<sequence>MGFCSGRGSAALSCCKQWRSCQNLPPLLHSRDAYKYERLGSPAARVRAATCARVPKSVSHHHRHRTSHRIASHRVRDAFTALPQESRSQRTRLYPLFLSLESTAASSGALSSRTSHRCIKRNSRLCLPARAGSTRHAREEEEVNPRSRLRSTPAPSWPPAAEEQGPVRQTPAFIGSSHLLPRRESVHIFMRLDKPAGGRSKPLGSKTGRCTFVRLRCDPAAGQVDVLTDVPVRAL</sequence>
<reference evidence="2" key="1">
    <citation type="journal article" date="2023" name="Science">
        <title>Genome structures resolve the early diversification of teleost fishes.</title>
        <authorList>
            <person name="Parey E."/>
            <person name="Louis A."/>
            <person name="Montfort J."/>
            <person name="Bouchez O."/>
            <person name="Roques C."/>
            <person name="Iampietro C."/>
            <person name="Lluch J."/>
            <person name="Castinel A."/>
            <person name="Donnadieu C."/>
            <person name="Desvignes T."/>
            <person name="Floi Bucao C."/>
            <person name="Jouanno E."/>
            <person name="Wen M."/>
            <person name="Mejri S."/>
            <person name="Dirks R."/>
            <person name="Jansen H."/>
            <person name="Henkel C."/>
            <person name="Chen W.J."/>
            <person name="Zahm M."/>
            <person name="Cabau C."/>
            <person name="Klopp C."/>
            <person name="Thompson A.W."/>
            <person name="Robinson-Rechavi M."/>
            <person name="Braasch I."/>
            <person name="Lecointre G."/>
            <person name="Bobe J."/>
            <person name="Postlethwait J.H."/>
            <person name="Berthelot C."/>
            <person name="Roest Crollius H."/>
            <person name="Guiguen Y."/>
        </authorList>
    </citation>
    <scope>NUCLEOTIDE SEQUENCE</scope>
    <source>
        <strain evidence="2">NC1722</strain>
    </source>
</reference>
<proteinExistence type="predicted"/>
<protein>
    <submittedName>
        <fullName evidence="2">Uncharacterized protein</fullName>
    </submittedName>
</protein>
<keyword evidence="3" id="KW-1185">Reference proteome</keyword>
<feature type="compositionally biased region" description="Basic and acidic residues" evidence="1">
    <location>
        <begin position="136"/>
        <end position="145"/>
    </location>
</feature>
<gene>
    <name evidence="2" type="ORF">AAFF_G00428920</name>
</gene>